<proteinExistence type="inferred from homology"/>
<evidence type="ECO:0000256" key="5">
    <source>
        <dbReference type="SAM" id="MobiDB-lite"/>
    </source>
</evidence>
<dbReference type="Proteomes" id="UP000664534">
    <property type="component" value="Unassembled WGS sequence"/>
</dbReference>
<dbReference type="Pfam" id="PF00743">
    <property type="entry name" value="FMO-like"/>
    <property type="match status" value="1"/>
</dbReference>
<dbReference type="OrthoDB" id="74360at2759"/>
<dbReference type="GO" id="GO:0004499">
    <property type="term" value="F:N,N-dimethylaniline monooxygenase activity"/>
    <property type="evidence" value="ECO:0007669"/>
    <property type="project" value="InterPro"/>
</dbReference>
<evidence type="ECO:0000256" key="1">
    <source>
        <dbReference type="ARBA" id="ARBA00010139"/>
    </source>
</evidence>
<dbReference type="GO" id="GO:0050661">
    <property type="term" value="F:NADP binding"/>
    <property type="evidence" value="ECO:0007669"/>
    <property type="project" value="InterPro"/>
</dbReference>
<evidence type="ECO:0000313" key="6">
    <source>
        <dbReference type="EMBL" id="CAF9935914.1"/>
    </source>
</evidence>
<dbReference type="InterPro" id="IPR036188">
    <property type="entry name" value="FAD/NAD-bd_sf"/>
</dbReference>
<feature type="region of interest" description="Disordered" evidence="5">
    <location>
        <begin position="251"/>
        <end position="277"/>
    </location>
</feature>
<accession>A0A8H3G3J8</accession>
<evidence type="ECO:0000256" key="2">
    <source>
        <dbReference type="ARBA" id="ARBA00022630"/>
    </source>
</evidence>
<dbReference type="InterPro" id="IPR051209">
    <property type="entry name" value="FAD-bind_Monooxygenase_sf"/>
</dbReference>
<evidence type="ECO:0008006" key="8">
    <source>
        <dbReference type="Google" id="ProtNLM"/>
    </source>
</evidence>
<dbReference type="SUPFAM" id="SSF51905">
    <property type="entry name" value="FAD/NAD(P)-binding domain"/>
    <property type="match status" value="3"/>
</dbReference>
<evidence type="ECO:0000313" key="7">
    <source>
        <dbReference type="Proteomes" id="UP000664534"/>
    </source>
</evidence>
<gene>
    <name evidence="6" type="ORF">IMSHALPRED_010390</name>
</gene>
<dbReference type="PANTHER" id="PTHR42877:SF8">
    <property type="entry name" value="MONOOXYGENASE"/>
    <property type="match status" value="1"/>
</dbReference>
<dbReference type="InterPro" id="IPR020946">
    <property type="entry name" value="Flavin_mOase-like"/>
</dbReference>
<sequence>MISRISPDHEIREQFHSEQQHVKIIHVGAGASGLLTAYKAKKYLRNYELVCYEKNSTIGGTWLENSQDDLNSQKSTRYPGCACDVPSHSYTFTWEPNSEWSGFYAFGSEIQTYFQKIYEKYELQPYMKFNTKVLSAVWYEDKGEWKVELERGGEKFTDWCNVLINGSGPINQWKWPAIEGIKTYQGTLVHTANWSPNIDWKGKRVAVIGSGSSSIQVVPQLAEGCESLTVFARNSTWIAPQMGSQDVRILPPDSEQTSKPAAAGKHQFTEEEKEKMRTDPDAFLKYRKEVDGAMQQRFPVFLRGSEPNINAKKRMAEMIRARIGPGYEDLKEKFIPKWSPGCRRITPGEGYLEALTKDHVTVISEELVRFTENGLVTADDKDYEFDIIVCATGFNVAFAPHFKMTGIDGAVLQEEWAEYPNIYLSVASPKFPNYFTVGGPGGNWGQGCVLVSHEVQVEYAMQCCLKISSENLHSLAVRQGPTTQYLAHSRTWHNAKSVWAEDCRSWYKNNRPDGRVQLWCGSMVHMLKTLRTPRWEDYEIRRRDRNMWSFWGNGRIEREVLGERGVEVDWAPFVRNEDGPWTLDM</sequence>
<evidence type="ECO:0000256" key="3">
    <source>
        <dbReference type="ARBA" id="ARBA00022827"/>
    </source>
</evidence>
<keyword evidence="4" id="KW-0560">Oxidoreductase</keyword>
<organism evidence="6 7">
    <name type="scientific">Imshaugia aleurites</name>
    <dbReference type="NCBI Taxonomy" id="172621"/>
    <lineage>
        <taxon>Eukaryota</taxon>
        <taxon>Fungi</taxon>
        <taxon>Dikarya</taxon>
        <taxon>Ascomycota</taxon>
        <taxon>Pezizomycotina</taxon>
        <taxon>Lecanoromycetes</taxon>
        <taxon>OSLEUM clade</taxon>
        <taxon>Lecanoromycetidae</taxon>
        <taxon>Lecanorales</taxon>
        <taxon>Lecanorineae</taxon>
        <taxon>Parmeliaceae</taxon>
        <taxon>Imshaugia</taxon>
    </lineage>
</organism>
<dbReference type="PANTHER" id="PTHR42877">
    <property type="entry name" value="L-ORNITHINE N(5)-MONOOXYGENASE-RELATED"/>
    <property type="match status" value="1"/>
</dbReference>
<keyword evidence="3" id="KW-0274">FAD</keyword>
<keyword evidence="7" id="KW-1185">Reference proteome</keyword>
<dbReference type="EMBL" id="CAJPDT010000087">
    <property type="protein sequence ID" value="CAF9935914.1"/>
    <property type="molecule type" value="Genomic_DNA"/>
</dbReference>
<dbReference type="Gene3D" id="3.50.50.60">
    <property type="entry name" value="FAD/NAD(P)-binding domain"/>
    <property type="match status" value="2"/>
</dbReference>
<dbReference type="AlphaFoldDB" id="A0A8H3G3J8"/>
<protein>
    <recommendedName>
        <fullName evidence="8">Flavin-containing monooxygenase</fullName>
    </recommendedName>
</protein>
<name>A0A8H3G3J8_9LECA</name>
<comment type="caution">
    <text evidence="6">The sequence shown here is derived from an EMBL/GenBank/DDBJ whole genome shotgun (WGS) entry which is preliminary data.</text>
</comment>
<dbReference type="GO" id="GO:0050660">
    <property type="term" value="F:flavin adenine dinucleotide binding"/>
    <property type="evidence" value="ECO:0007669"/>
    <property type="project" value="InterPro"/>
</dbReference>
<evidence type="ECO:0000256" key="4">
    <source>
        <dbReference type="ARBA" id="ARBA00023002"/>
    </source>
</evidence>
<comment type="similarity">
    <text evidence="1">Belongs to the FAD-binding monooxygenase family.</text>
</comment>
<reference evidence="6" key="1">
    <citation type="submission" date="2021-03" db="EMBL/GenBank/DDBJ databases">
        <authorList>
            <person name="Tagirdzhanova G."/>
        </authorList>
    </citation>
    <scope>NUCLEOTIDE SEQUENCE</scope>
</reference>
<feature type="compositionally biased region" description="Basic and acidic residues" evidence="5">
    <location>
        <begin position="267"/>
        <end position="277"/>
    </location>
</feature>
<keyword evidence="2" id="KW-0285">Flavoprotein</keyword>